<dbReference type="Pfam" id="PF17919">
    <property type="entry name" value="RT_RNaseH_2"/>
    <property type="match status" value="1"/>
</dbReference>
<dbReference type="PANTHER" id="PTHR37984:SF5">
    <property type="entry name" value="PROTEIN NYNRIN-LIKE"/>
    <property type="match status" value="1"/>
</dbReference>
<dbReference type="EMBL" id="JACYCC010000293">
    <property type="protein sequence ID" value="KAF8669567.1"/>
    <property type="molecule type" value="Genomic_DNA"/>
</dbReference>
<evidence type="ECO:0000256" key="1">
    <source>
        <dbReference type="ARBA" id="ARBA00023268"/>
    </source>
</evidence>
<dbReference type="InterPro" id="IPR043502">
    <property type="entry name" value="DNA/RNA_pol_sf"/>
</dbReference>
<dbReference type="Proteomes" id="UP000650582">
    <property type="component" value="Unassembled WGS sequence"/>
</dbReference>
<dbReference type="InterPro" id="IPR043128">
    <property type="entry name" value="Rev_trsase/Diguanyl_cyclase"/>
</dbReference>
<feature type="domain" description="Reverse transcriptase/retrotransposon-derived protein RNase H-like" evidence="2">
    <location>
        <begin position="50"/>
        <end position="158"/>
    </location>
</feature>
<dbReference type="PANTHER" id="PTHR37984">
    <property type="entry name" value="PROTEIN CBG26694"/>
    <property type="match status" value="1"/>
</dbReference>
<keyword evidence="1" id="KW-0511">Multifunctional enzyme</keyword>
<dbReference type="InterPro" id="IPR041577">
    <property type="entry name" value="RT_RNaseH_2"/>
</dbReference>
<feature type="non-terminal residue" evidence="4">
    <location>
        <position position="1"/>
    </location>
</feature>
<name>A0A8H7H1F8_9AGAM</name>
<organism evidence="4 5">
    <name type="scientific">Rhizoctonia solani</name>
    <dbReference type="NCBI Taxonomy" id="456999"/>
    <lineage>
        <taxon>Eukaryota</taxon>
        <taxon>Fungi</taxon>
        <taxon>Dikarya</taxon>
        <taxon>Basidiomycota</taxon>
        <taxon>Agaricomycotina</taxon>
        <taxon>Agaricomycetes</taxon>
        <taxon>Cantharellales</taxon>
        <taxon>Ceratobasidiaceae</taxon>
        <taxon>Rhizoctonia</taxon>
    </lineage>
</organism>
<sequence length="352" mass="39066">AFQAKIKDYAQIAQPLLDLVQTVKVKKRADGRSVKGEYKQALENAKVELTDKAKKAFIKLKLILTTNPVLQAPEYNGQSFRITTDGSKYGFGAMLLQEWDEEDTRSGTTKKISYPIAFASKRTLQTKEKYAPFLLEFAALKFAFDSFAQIIAAQDIKVKTNCKALADLLGNKKIKDLEEGNGQEETVDPDWEAHKGLLVEVQYVMEDTEAGETLKKFDGDKYFGDIVRYLVLGAADGEDLTPANIERAQKQAAHQAVGFEVAEGKLWRVAGKGSTRAPRVECIPKKEGAALARATHKATGHFGRDLTILTLQDKYFWPNMQLDVITAVTTCPRCQNFGPKLMNALLAPITRA</sequence>
<accession>A0A8H7H1F8</accession>
<reference evidence="4" key="1">
    <citation type="submission" date="2020-09" db="EMBL/GenBank/DDBJ databases">
        <title>Comparative genome analyses of four rice-infecting Rhizoctonia solani isolates reveal extensive enrichment of homogalacturonan modification genes.</title>
        <authorList>
            <person name="Lee D.-Y."/>
            <person name="Jeon J."/>
            <person name="Kim K.-T."/>
            <person name="Cheong K."/>
            <person name="Song H."/>
            <person name="Choi G."/>
            <person name="Ko J."/>
            <person name="Opiyo S.O."/>
            <person name="Zuo S."/>
            <person name="Madhav S."/>
            <person name="Lee Y.-H."/>
            <person name="Wang G.-L."/>
        </authorList>
    </citation>
    <scope>NUCLEOTIDE SEQUENCE</scope>
    <source>
        <strain evidence="4">AG1-IA YN-7</strain>
    </source>
</reference>
<feature type="domain" description="Integrase zinc-binding" evidence="3">
    <location>
        <begin position="283"/>
        <end position="338"/>
    </location>
</feature>
<dbReference type="Gene3D" id="3.30.70.270">
    <property type="match status" value="1"/>
</dbReference>
<evidence type="ECO:0000313" key="5">
    <source>
        <dbReference type="Proteomes" id="UP000650582"/>
    </source>
</evidence>
<dbReference type="InterPro" id="IPR041588">
    <property type="entry name" value="Integrase_H2C2"/>
</dbReference>
<gene>
    <name evidence="4" type="ORF">RHS04_08842</name>
</gene>
<dbReference type="InterPro" id="IPR050951">
    <property type="entry name" value="Retrovirus_Pol_polyprotein"/>
</dbReference>
<comment type="caution">
    <text evidence="4">The sequence shown here is derived from an EMBL/GenBank/DDBJ whole genome shotgun (WGS) entry which is preliminary data.</text>
</comment>
<evidence type="ECO:0000313" key="4">
    <source>
        <dbReference type="EMBL" id="KAF8669567.1"/>
    </source>
</evidence>
<protein>
    <recommendedName>
        <fullName evidence="6">Integrase zinc-binding domain-containing protein</fullName>
    </recommendedName>
</protein>
<dbReference type="SUPFAM" id="SSF56672">
    <property type="entry name" value="DNA/RNA polymerases"/>
    <property type="match status" value="1"/>
</dbReference>
<dbReference type="Pfam" id="PF17921">
    <property type="entry name" value="Integrase_H2C2"/>
    <property type="match status" value="1"/>
</dbReference>
<evidence type="ECO:0008006" key="6">
    <source>
        <dbReference type="Google" id="ProtNLM"/>
    </source>
</evidence>
<dbReference type="AlphaFoldDB" id="A0A8H7H1F8"/>
<dbReference type="Gene3D" id="1.10.340.70">
    <property type="match status" value="1"/>
</dbReference>
<dbReference type="GO" id="GO:0003824">
    <property type="term" value="F:catalytic activity"/>
    <property type="evidence" value="ECO:0007669"/>
    <property type="project" value="UniProtKB-KW"/>
</dbReference>
<evidence type="ECO:0000259" key="2">
    <source>
        <dbReference type="Pfam" id="PF17919"/>
    </source>
</evidence>
<evidence type="ECO:0000259" key="3">
    <source>
        <dbReference type="Pfam" id="PF17921"/>
    </source>
</evidence>
<proteinExistence type="predicted"/>